<dbReference type="PANTHER" id="PTHR24148:SF73">
    <property type="entry name" value="HET DOMAIN PROTEIN (AFU_ORTHOLOGUE AFUA_8G01020)"/>
    <property type="match status" value="1"/>
</dbReference>
<sequence length="596" mass="68045">MAYTELDTSQNLIRLLHLSPASSQGDTIKCRFTVALLDDRPDYEALSYTWGDANDTRSIEVEDNAISITSNLHLALQYLRLEDEERTLWVDALCIHQADLNERMHQVSRMKFIYGQASQVVVWLGEAWEGCGIAMEFLRKLAQDRSLHLDPAQERSISVHGLDLNSSELRSHIIRFFDLPWWKRTWTVQEFVLARKLVFQCSRYLITREIMLTATVNFWSHMNRCCTSQESLRVPDKTLASNVKGSFKKASEFDDITKNRKQGSCNILEAIAIFIDRETTDPRDKLYGMLGLGTGEYTDLVDADYTLSPEEACEAVVINSTKRTGELEFLSHLNEYQNPKLPSFIPNWTGSSAWDPCYTNHLLRIKLFNTSLNTPANWKAISRGIACSPGIIFDVVTSISSQTIQSLFEFDLIPDFLKEIRRLVGIDHEASSDEEVLYGHTTDSRQSALWHVLCGGVESYLEESNYHTRRLEEPADLSKYTKLMAYATASDQQRAELWGYELEDIHMYIIIAIYGYFGFGPRKCQVGDLVVVLAGGSVPYVIRPVPSTDEYWAENKLCARTSYRMLGDSYVHGIMDGEVLKLGDESERKWQEIVFI</sequence>
<evidence type="ECO:0000313" key="2">
    <source>
        <dbReference type="EMBL" id="TVY17480.1"/>
    </source>
</evidence>
<keyword evidence="3" id="KW-1185">Reference proteome</keyword>
<proteinExistence type="predicted"/>
<dbReference type="Proteomes" id="UP000469559">
    <property type="component" value="Unassembled WGS sequence"/>
</dbReference>
<comment type="caution">
    <text evidence="2">The sequence shown here is derived from an EMBL/GenBank/DDBJ whole genome shotgun (WGS) entry which is preliminary data.</text>
</comment>
<evidence type="ECO:0000313" key="3">
    <source>
        <dbReference type="Proteomes" id="UP000469559"/>
    </source>
</evidence>
<accession>A0A8T9BBU6</accession>
<protein>
    <submittedName>
        <fullName evidence="2">Heterokaryon incompatibility protein 6, OR allele</fullName>
    </submittedName>
</protein>
<gene>
    <name evidence="2" type="primary">het-6_17</name>
    <name evidence="2" type="ORF">LARI1_G004829</name>
</gene>
<dbReference type="InterPro" id="IPR010730">
    <property type="entry name" value="HET"/>
</dbReference>
<reference evidence="2 3" key="1">
    <citation type="submission" date="2018-05" db="EMBL/GenBank/DDBJ databases">
        <title>Whole genome sequencing for identification of molecular markers to develop diagnostic detection tools for the regulated plant pathogen Lachnellula willkommii.</title>
        <authorList>
            <person name="Giroux E."/>
            <person name="Bilodeau G."/>
        </authorList>
    </citation>
    <scope>NUCLEOTIDE SEQUENCE [LARGE SCALE GENOMIC DNA]</scope>
    <source>
        <strain evidence="2 3">CBS 203.66</strain>
    </source>
</reference>
<dbReference type="EMBL" id="QGMF01000253">
    <property type="protein sequence ID" value="TVY17480.1"/>
    <property type="molecule type" value="Genomic_DNA"/>
</dbReference>
<feature type="domain" description="Heterokaryon incompatibility" evidence="1">
    <location>
        <begin position="43"/>
        <end position="190"/>
    </location>
</feature>
<name>A0A8T9BBU6_9HELO</name>
<dbReference type="AlphaFoldDB" id="A0A8T9BBU6"/>
<dbReference type="Pfam" id="PF26639">
    <property type="entry name" value="Het-6_barrel"/>
    <property type="match status" value="1"/>
</dbReference>
<dbReference type="InterPro" id="IPR052895">
    <property type="entry name" value="HetReg/Transcr_Mod"/>
</dbReference>
<dbReference type="PANTHER" id="PTHR24148">
    <property type="entry name" value="ANKYRIN REPEAT DOMAIN-CONTAINING PROTEIN 39 HOMOLOG-RELATED"/>
    <property type="match status" value="1"/>
</dbReference>
<dbReference type="OrthoDB" id="3598674at2759"/>
<evidence type="ECO:0000259" key="1">
    <source>
        <dbReference type="Pfam" id="PF06985"/>
    </source>
</evidence>
<organism evidence="2 3">
    <name type="scientific">Lachnellula arida</name>
    <dbReference type="NCBI Taxonomy" id="1316785"/>
    <lineage>
        <taxon>Eukaryota</taxon>
        <taxon>Fungi</taxon>
        <taxon>Dikarya</taxon>
        <taxon>Ascomycota</taxon>
        <taxon>Pezizomycotina</taxon>
        <taxon>Leotiomycetes</taxon>
        <taxon>Helotiales</taxon>
        <taxon>Lachnaceae</taxon>
        <taxon>Lachnellula</taxon>
    </lineage>
</organism>
<dbReference type="Pfam" id="PF06985">
    <property type="entry name" value="HET"/>
    <property type="match status" value="1"/>
</dbReference>